<dbReference type="InterPro" id="IPR009057">
    <property type="entry name" value="Homeodomain-like_sf"/>
</dbReference>
<dbReference type="GO" id="GO:0003700">
    <property type="term" value="F:DNA-binding transcription factor activity"/>
    <property type="evidence" value="ECO:0007669"/>
    <property type="project" value="TreeGrafter"/>
</dbReference>
<dbReference type="RefSeq" id="WP_179390113.1">
    <property type="nucleotide sequence ID" value="NZ_JACBYQ010000002.1"/>
</dbReference>
<dbReference type="InterPro" id="IPR001647">
    <property type="entry name" value="HTH_TetR"/>
</dbReference>
<dbReference type="PANTHER" id="PTHR30055:SF234">
    <property type="entry name" value="HTH-TYPE TRANSCRIPTIONAL REGULATOR BETI"/>
    <property type="match status" value="1"/>
</dbReference>
<reference evidence="6 7" key="1">
    <citation type="submission" date="2020-07" db="EMBL/GenBank/DDBJ databases">
        <title>Sequencing the genomes of 1000 actinobacteria strains.</title>
        <authorList>
            <person name="Klenk H.-P."/>
        </authorList>
    </citation>
    <scope>NUCLEOTIDE SEQUENCE [LARGE SCALE GENOMIC DNA]</scope>
    <source>
        <strain evidence="6 7">DSM 102047</strain>
    </source>
</reference>
<dbReference type="PRINTS" id="PR00455">
    <property type="entry name" value="HTHTETR"/>
</dbReference>
<keyword evidence="2 4" id="KW-0238">DNA-binding</keyword>
<evidence type="ECO:0000256" key="3">
    <source>
        <dbReference type="ARBA" id="ARBA00023163"/>
    </source>
</evidence>
<sequence>MNQSTEAPNRRELNKAATREAIVNAALELLRSKGLNNFTVEDVAEAAGISRRTFFNYFSSAEAAIASTSEAFLEQITEKFSERPAQEPLLDSALQALRALADPTKLAIVAEVYSLTWQYDTIGRFQSEIWGDCEAKLVEAAALRIDPEANVLYLRSLIGSIMACGKASMEVWFAKHGTTISPESLDDLQKLLIEAIGHLRDGFVLSSPQDSQE</sequence>
<gene>
    <name evidence="6" type="ORF">FHU41_002708</name>
</gene>
<dbReference type="PROSITE" id="PS50977">
    <property type="entry name" value="HTH_TETR_2"/>
    <property type="match status" value="1"/>
</dbReference>
<dbReference type="Pfam" id="PF00440">
    <property type="entry name" value="TetR_N"/>
    <property type="match status" value="1"/>
</dbReference>
<protein>
    <submittedName>
        <fullName evidence="6">AcrR family transcriptional regulator</fullName>
    </submittedName>
</protein>
<dbReference type="GO" id="GO:0000976">
    <property type="term" value="F:transcription cis-regulatory region binding"/>
    <property type="evidence" value="ECO:0007669"/>
    <property type="project" value="TreeGrafter"/>
</dbReference>
<accession>A0A7Y9LVN1</accession>
<dbReference type="Gene3D" id="1.10.357.10">
    <property type="entry name" value="Tetracycline Repressor, domain 2"/>
    <property type="match status" value="1"/>
</dbReference>
<dbReference type="EMBL" id="JACBYQ010000002">
    <property type="protein sequence ID" value="NYE96458.1"/>
    <property type="molecule type" value="Genomic_DNA"/>
</dbReference>
<evidence type="ECO:0000313" key="7">
    <source>
        <dbReference type="Proteomes" id="UP000521748"/>
    </source>
</evidence>
<dbReference type="AlphaFoldDB" id="A0A7Y9LVN1"/>
<evidence type="ECO:0000313" key="6">
    <source>
        <dbReference type="EMBL" id="NYE96458.1"/>
    </source>
</evidence>
<dbReference type="Gene3D" id="1.10.10.60">
    <property type="entry name" value="Homeodomain-like"/>
    <property type="match status" value="1"/>
</dbReference>
<evidence type="ECO:0000256" key="2">
    <source>
        <dbReference type="ARBA" id="ARBA00023125"/>
    </source>
</evidence>
<comment type="caution">
    <text evidence="6">The sequence shown here is derived from an EMBL/GenBank/DDBJ whole genome shotgun (WGS) entry which is preliminary data.</text>
</comment>
<keyword evidence="3" id="KW-0804">Transcription</keyword>
<organism evidence="6 7">
    <name type="scientific">Psychromicrobium silvestre</name>
    <dbReference type="NCBI Taxonomy" id="1645614"/>
    <lineage>
        <taxon>Bacteria</taxon>
        <taxon>Bacillati</taxon>
        <taxon>Actinomycetota</taxon>
        <taxon>Actinomycetes</taxon>
        <taxon>Micrococcales</taxon>
        <taxon>Micrococcaceae</taxon>
        <taxon>Psychromicrobium</taxon>
    </lineage>
</organism>
<dbReference type="Proteomes" id="UP000521748">
    <property type="component" value="Unassembled WGS sequence"/>
</dbReference>
<keyword evidence="1" id="KW-0805">Transcription regulation</keyword>
<feature type="DNA-binding region" description="H-T-H motif" evidence="4">
    <location>
        <begin position="39"/>
        <end position="58"/>
    </location>
</feature>
<evidence type="ECO:0000256" key="4">
    <source>
        <dbReference type="PROSITE-ProRule" id="PRU00335"/>
    </source>
</evidence>
<evidence type="ECO:0000259" key="5">
    <source>
        <dbReference type="PROSITE" id="PS50977"/>
    </source>
</evidence>
<evidence type="ECO:0000256" key="1">
    <source>
        <dbReference type="ARBA" id="ARBA00023015"/>
    </source>
</evidence>
<dbReference type="PANTHER" id="PTHR30055">
    <property type="entry name" value="HTH-TYPE TRANSCRIPTIONAL REGULATOR RUTR"/>
    <property type="match status" value="1"/>
</dbReference>
<proteinExistence type="predicted"/>
<feature type="domain" description="HTH tetR-type" evidence="5">
    <location>
        <begin position="16"/>
        <end position="76"/>
    </location>
</feature>
<keyword evidence="7" id="KW-1185">Reference proteome</keyword>
<dbReference type="InterPro" id="IPR050109">
    <property type="entry name" value="HTH-type_TetR-like_transc_reg"/>
</dbReference>
<dbReference type="SUPFAM" id="SSF46689">
    <property type="entry name" value="Homeodomain-like"/>
    <property type="match status" value="1"/>
</dbReference>
<name>A0A7Y9LVN1_9MICC</name>